<dbReference type="InterPro" id="IPR002223">
    <property type="entry name" value="Kunitz_BPTI"/>
</dbReference>
<dbReference type="CDD" id="cd22635">
    <property type="entry name" value="Kunitz_papilin"/>
    <property type="match status" value="1"/>
</dbReference>
<dbReference type="Ensembl" id="ENSOSUT00000013334.1">
    <property type="protein sequence ID" value="ENSOSUP00000012897.1"/>
    <property type="gene ID" value="ENSOSUG00000009295.1"/>
</dbReference>
<keyword evidence="5" id="KW-1185">Reference proteome</keyword>
<dbReference type="InterPro" id="IPR050098">
    <property type="entry name" value="TFPI/VKTCI-like"/>
</dbReference>
<dbReference type="GO" id="GO:0004867">
    <property type="term" value="F:serine-type endopeptidase inhibitor activity"/>
    <property type="evidence" value="ECO:0007669"/>
    <property type="project" value="InterPro"/>
</dbReference>
<dbReference type="Pfam" id="PF00014">
    <property type="entry name" value="Kunitz_BPTI"/>
    <property type="match status" value="1"/>
</dbReference>
<dbReference type="GO" id="GO:0005615">
    <property type="term" value="C:extracellular space"/>
    <property type="evidence" value="ECO:0007669"/>
    <property type="project" value="TreeGrafter"/>
</dbReference>
<dbReference type="SMART" id="SM00131">
    <property type="entry name" value="KU"/>
    <property type="match status" value="1"/>
</dbReference>
<evidence type="ECO:0000259" key="3">
    <source>
        <dbReference type="PROSITE" id="PS50279"/>
    </source>
</evidence>
<sequence length="139" mass="16201">MTRKCQQSCTGLFFLFSFQSLCFFNWPDPCLLDFDMGMQCKDYQIVWFFDYKNKICSQGWYGGCGGNANRFEAEAECISKCLKTCKYQVGIDPFWFLRFKGSWLQTSPRPGKEVENCDHLCWFSKGLGWEPDPSKTLLP</sequence>
<evidence type="ECO:0000256" key="1">
    <source>
        <dbReference type="ARBA" id="ARBA00023157"/>
    </source>
</evidence>
<dbReference type="AlphaFoldDB" id="A0A8C8EAE1"/>
<dbReference type="SUPFAM" id="SSF57362">
    <property type="entry name" value="BPTI-like"/>
    <property type="match status" value="1"/>
</dbReference>
<dbReference type="PROSITE" id="PS50279">
    <property type="entry name" value="BPTI_KUNITZ_2"/>
    <property type="match status" value="1"/>
</dbReference>
<dbReference type="FunFam" id="4.10.410.10:FF:000020">
    <property type="entry name" value="Collagen, type VI, alpha 3"/>
    <property type="match status" value="1"/>
</dbReference>
<name>A0A8C8EAE1_9STRI</name>
<accession>A0A8C8EAE1</accession>
<feature type="chain" id="PRO_5034036415" description="BPTI/Kunitz inhibitor domain-containing protein" evidence="2">
    <location>
        <begin position="25"/>
        <end position="139"/>
    </location>
</feature>
<feature type="signal peptide" evidence="2">
    <location>
        <begin position="1"/>
        <end position="24"/>
    </location>
</feature>
<reference evidence="4" key="2">
    <citation type="submission" date="2025-09" db="UniProtKB">
        <authorList>
            <consortium name="Ensembl"/>
        </authorList>
    </citation>
    <scope>IDENTIFICATION</scope>
</reference>
<protein>
    <recommendedName>
        <fullName evidence="3">BPTI/Kunitz inhibitor domain-containing protein</fullName>
    </recommendedName>
</protein>
<keyword evidence="2" id="KW-0732">Signal</keyword>
<feature type="domain" description="BPTI/Kunitz inhibitor" evidence="3">
    <location>
        <begin position="30"/>
        <end position="81"/>
    </location>
</feature>
<dbReference type="PANTHER" id="PTHR10083:SF374">
    <property type="entry name" value="BPTI_KUNITZ INHIBITOR DOMAIN-CONTAINING PROTEIN"/>
    <property type="match status" value="1"/>
</dbReference>
<keyword evidence="1" id="KW-1015">Disulfide bond</keyword>
<dbReference type="Proteomes" id="UP000694552">
    <property type="component" value="Unplaced"/>
</dbReference>
<reference evidence="4" key="1">
    <citation type="submission" date="2025-08" db="UniProtKB">
        <authorList>
            <consortium name="Ensembl"/>
        </authorList>
    </citation>
    <scope>IDENTIFICATION</scope>
</reference>
<proteinExistence type="predicted"/>
<evidence type="ECO:0000313" key="4">
    <source>
        <dbReference type="Ensembl" id="ENSOSUP00000012897.1"/>
    </source>
</evidence>
<dbReference type="PANTHER" id="PTHR10083">
    <property type="entry name" value="KUNITZ-TYPE PROTEASE INHIBITOR-RELATED"/>
    <property type="match status" value="1"/>
</dbReference>
<dbReference type="InterPro" id="IPR036880">
    <property type="entry name" value="Kunitz_BPTI_sf"/>
</dbReference>
<evidence type="ECO:0000256" key="2">
    <source>
        <dbReference type="SAM" id="SignalP"/>
    </source>
</evidence>
<dbReference type="Gene3D" id="4.10.410.10">
    <property type="entry name" value="Pancreatic trypsin inhibitor Kunitz domain"/>
    <property type="match status" value="1"/>
</dbReference>
<organism evidence="4 5">
    <name type="scientific">Otus sunia</name>
    <name type="common">Oriental scops-owl</name>
    <dbReference type="NCBI Taxonomy" id="257818"/>
    <lineage>
        <taxon>Eukaryota</taxon>
        <taxon>Metazoa</taxon>
        <taxon>Chordata</taxon>
        <taxon>Craniata</taxon>
        <taxon>Vertebrata</taxon>
        <taxon>Euteleostomi</taxon>
        <taxon>Archelosauria</taxon>
        <taxon>Archosauria</taxon>
        <taxon>Dinosauria</taxon>
        <taxon>Saurischia</taxon>
        <taxon>Theropoda</taxon>
        <taxon>Coelurosauria</taxon>
        <taxon>Aves</taxon>
        <taxon>Neognathae</taxon>
        <taxon>Neoaves</taxon>
        <taxon>Telluraves</taxon>
        <taxon>Strigiformes</taxon>
        <taxon>Strigidae</taxon>
        <taxon>Otus</taxon>
    </lineage>
</organism>
<evidence type="ECO:0000313" key="5">
    <source>
        <dbReference type="Proteomes" id="UP000694552"/>
    </source>
</evidence>